<dbReference type="Proteomes" id="UP000616595">
    <property type="component" value="Unassembled WGS sequence"/>
</dbReference>
<reference evidence="2" key="2">
    <citation type="submission" date="2020-10" db="EMBL/GenBank/DDBJ databases">
        <title>Comparative genomics of the Acetobacterium genus.</title>
        <authorList>
            <person name="Marshall C."/>
            <person name="May H."/>
            <person name="Norman S."/>
        </authorList>
    </citation>
    <scope>NUCLEOTIDE SEQUENCE</scope>
    <source>
        <strain evidence="2">DER-2019</strain>
    </source>
</reference>
<dbReference type="InterPro" id="IPR002586">
    <property type="entry name" value="CobQ/CobB/MinD/ParA_Nub-bd_dom"/>
</dbReference>
<dbReference type="OrthoDB" id="7346657at2"/>
<dbReference type="GO" id="GO:0005524">
    <property type="term" value="F:ATP binding"/>
    <property type="evidence" value="ECO:0007669"/>
    <property type="project" value="UniProtKB-KW"/>
</dbReference>
<reference evidence="2" key="1">
    <citation type="submission" date="2019-10" db="EMBL/GenBank/DDBJ databases">
        <authorList>
            <person name="Ross D.E."/>
            <person name="Gulliver D."/>
        </authorList>
    </citation>
    <scope>NUCLEOTIDE SEQUENCE</scope>
    <source>
        <strain evidence="2">DER-2019</strain>
    </source>
</reference>
<dbReference type="GO" id="GO:0051782">
    <property type="term" value="P:negative regulation of cell division"/>
    <property type="evidence" value="ECO:0007669"/>
    <property type="project" value="TreeGrafter"/>
</dbReference>
<name>A0A923KVK3_9FIRM</name>
<dbReference type="InterPro" id="IPR050625">
    <property type="entry name" value="ParA/MinD_ATPase"/>
</dbReference>
<proteinExistence type="predicted"/>
<dbReference type="PANTHER" id="PTHR43384">
    <property type="entry name" value="SEPTUM SITE-DETERMINING PROTEIN MIND HOMOLOG, CHLOROPLASTIC-RELATED"/>
    <property type="match status" value="1"/>
</dbReference>
<dbReference type="PIRSF" id="PIRSF005647">
    <property type="entry name" value="CooC"/>
    <property type="match status" value="1"/>
</dbReference>
<dbReference type="GO" id="GO:0005829">
    <property type="term" value="C:cytosol"/>
    <property type="evidence" value="ECO:0007669"/>
    <property type="project" value="TreeGrafter"/>
</dbReference>
<protein>
    <submittedName>
        <fullName evidence="2">ATP-binding protein</fullName>
    </submittedName>
</protein>
<comment type="caution">
    <text evidence="2">The sequence shown here is derived from an EMBL/GenBank/DDBJ whole genome shotgun (WGS) entry which is preliminary data.</text>
</comment>
<keyword evidence="3" id="KW-1185">Reference proteome</keyword>
<dbReference type="GO" id="GO:0009898">
    <property type="term" value="C:cytoplasmic side of plasma membrane"/>
    <property type="evidence" value="ECO:0007669"/>
    <property type="project" value="TreeGrafter"/>
</dbReference>
<dbReference type="GO" id="GO:0016887">
    <property type="term" value="F:ATP hydrolysis activity"/>
    <property type="evidence" value="ECO:0007669"/>
    <property type="project" value="TreeGrafter"/>
</dbReference>
<dbReference type="SUPFAM" id="SSF52540">
    <property type="entry name" value="P-loop containing nucleoside triphosphate hydrolases"/>
    <property type="match status" value="1"/>
</dbReference>
<organism evidence="2 3">
    <name type="scientific">Acetobacterium paludosum</name>
    <dbReference type="NCBI Taxonomy" id="52693"/>
    <lineage>
        <taxon>Bacteria</taxon>
        <taxon>Bacillati</taxon>
        <taxon>Bacillota</taxon>
        <taxon>Clostridia</taxon>
        <taxon>Eubacteriales</taxon>
        <taxon>Eubacteriaceae</taxon>
        <taxon>Acetobacterium</taxon>
    </lineage>
</organism>
<dbReference type="RefSeq" id="WP_148565696.1">
    <property type="nucleotide sequence ID" value="NZ_RXYA01000001.1"/>
</dbReference>
<sequence length="252" mass="27593">MKIAICGKGGCGKSTITTLLAKTLAGKNKEVLIIDSDESNYGLHVQLGMESPKGFTGYFGGKEKVMTDMLLSQFSHQFFHQAWTVADIPAGYYTEKNKIKLMVSGKINQANEGCSCAMGTVIGQFIANLQLNKDQVALMDMEAGVEHFGRSIDNGVDMILMVVDPSHESLKLTKKIAGLAASIDKPIYYILNKTTDGNKKVMCESIEKSEKIIAEIGLDQEIMEAGLTGKELFLSETIATDLRRLSSRYFQS</sequence>
<dbReference type="PANTHER" id="PTHR43384:SF3">
    <property type="entry name" value="AAA+ ATPASE DOMAIN-CONTAINING PROTEIN"/>
    <property type="match status" value="1"/>
</dbReference>
<dbReference type="EMBL" id="WJBD01000001">
    <property type="protein sequence ID" value="MBC3887088.1"/>
    <property type="molecule type" value="Genomic_DNA"/>
</dbReference>
<dbReference type="Gene3D" id="3.40.50.300">
    <property type="entry name" value="P-loop containing nucleotide triphosphate hydrolases"/>
    <property type="match status" value="1"/>
</dbReference>
<keyword evidence="2" id="KW-0547">Nucleotide-binding</keyword>
<dbReference type="Pfam" id="PF01656">
    <property type="entry name" value="CbiA"/>
    <property type="match status" value="1"/>
</dbReference>
<evidence type="ECO:0000259" key="1">
    <source>
        <dbReference type="Pfam" id="PF01656"/>
    </source>
</evidence>
<keyword evidence="2" id="KW-0067">ATP-binding</keyword>
<evidence type="ECO:0000313" key="3">
    <source>
        <dbReference type="Proteomes" id="UP000616595"/>
    </source>
</evidence>
<dbReference type="AlphaFoldDB" id="A0A923KVK3"/>
<dbReference type="InterPro" id="IPR027417">
    <property type="entry name" value="P-loop_NTPase"/>
</dbReference>
<evidence type="ECO:0000313" key="2">
    <source>
        <dbReference type="EMBL" id="MBC3887088.1"/>
    </source>
</evidence>
<dbReference type="InterPro" id="IPR014433">
    <property type="entry name" value="CooC"/>
</dbReference>
<gene>
    <name evidence="2" type="ORF">GH810_02005</name>
</gene>
<accession>A0A923KVK3</accession>
<feature type="domain" description="CobQ/CobB/MinD/ParA nucleotide binding" evidence="1">
    <location>
        <begin position="5"/>
        <end position="230"/>
    </location>
</feature>